<evidence type="ECO:0008006" key="4">
    <source>
        <dbReference type="Google" id="ProtNLM"/>
    </source>
</evidence>
<evidence type="ECO:0000313" key="2">
    <source>
        <dbReference type="EMBL" id="ACK64241.1"/>
    </source>
</evidence>
<evidence type="ECO:0000313" key="3">
    <source>
        <dbReference type="Proteomes" id="UP000008204"/>
    </source>
</evidence>
<dbReference type="InterPro" id="IPR052382">
    <property type="entry name" value="ABHD10_acyl-thioesterase"/>
</dbReference>
<dbReference type="InterPro" id="IPR029058">
    <property type="entry name" value="AB_hydrolase_fold"/>
</dbReference>
<keyword evidence="1" id="KW-0378">Hydrolase</keyword>
<dbReference type="Gene3D" id="3.40.50.1820">
    <property type="entry name" value="alpha/beta hydrolase"/>
    <property type="match status" value="1"/>
</dbReference>
<proteinExistence type="predicted"/>
<dbReference type="AlphaFoldDB" id="B7K1T4"/>
<name>B7K1T4_RIPO1</name>
<organism evidence="2 3">
    <name type="scientific">Rippkaea orientalis (strain PCC 8801 / RF-1)</name>
    <name type="common">Cyanothece sp. (strain PCC 8801)</name>
    <dbReference type="NCBI Taxonomy" id="41431"/>
    <lineage>
        <taxon>Bacteria</taxon>
        <taxon>Bacillati</taxon>
        <taxon>Cyanobacteriota</taxon>
        <taxon>Cyanophyceae</taxon>
        <taxon>Oscillatoriophycideae</taxon>
        <taxon>Chroococcales</taxon>
        <taxon>Aphanothecaceae</taxon>
        <taxon>Rippkaea</taxon>
        <taxon>Rippkaea orientalis</taxon>
    </lineage>
</organism>
<dbReference type="KEGG" id="cyp:PCC8801_0135"/>
<protein>
    <recommendedName>
        <fullName evidence="4">Esterase</fullName>
    </recommendedName>
</protein>
<dbReference type="OrthoDB" id="9814831at2"/>
<dbReference type="STRING" id="41431.PCC8801_0135"/>
<dbReference type="GO" id="GO:0004553">
    <property type="term" value="F:hydrolase activity, hydrolyzing O-glycosyl compounds"/>
    <property type="evidence" value="ECO:0007669"/>
    <property type="project" value="TreeGrafter"/>
</dbReference>
<evidence type="ECO:0000256" key="1">
    <source>
        <dbReference type="ARBA" id="ARBA00022801"/>
    </source>
</evidence>
<gene>
    <name evidence="2" type="ordered locus">PCC8801_0135</name>
</gene>
<sequence>MSNVTSIYIYLHGFASSPYSVKAQYLRDRFAQSQIPLILPDLNQGDFSNLTLTRQLQQVAAQFRETETPITLIGSSLGGLTAAWLGEKYPQVERLVLLAPAFGLLDRWLNRLGTTEVKQWEERGSLLVYHYGEKRSQPINYSFVTDTRQYPEHQLQRSVPTLILHGQRDDIVPIEYSRDYAKQRPWVELRELNSDHGLTDAMEQIWLAIAEFCQLL</sequence>
<dbReference type="Proteomes" id="UP000008204">
    <property type="component" value="Chromosome"/>
</dbReference>
<dbReference type="SUPFAM" id="SSF53474">
    <property type="entry name" value="alpha/beta-Hydrolases"/>
    <property type="match status" value="1"/>
</dbReference>
<dbReference type="HOGENOM" id="CLU_090601_0_0_3"/>
<dbReference type="InterPro" id="IPR008886">
    <property type="entry name" value="UPF0227/Esterase_YqiA"/>
</dbReference>
<reference evidence="3" key="1">
    <citation type="journal article" date="2011" name="MBio">
        <title>Novel metabolic attributes of the genus Cyanothece, comprising a group of unicellular nitrogen-fixing Cyanobacteria.</title>
        <authorList>
            <person name="Bandyopadhyay A."/>
            <person name="Elvitigala T."/>
            <person name="Welsh E."/>
            <person name="Stockel J."/>
            <person name="Liberton M."/>
            <person name="Min H."/>
            <person name="Sherman L.A."/>
            <person name="Pakrasi H.B."/>
        </authorList>
    </citation>
    <scope>NUCLEOTIDE SEQUENCE [LARGE SCALE GENOMIC DNA]</scope>
    <source>
        <strain evidence="3">PCC 8801</strain>
    </source>
</reference>
<dbReference type="eggNOG" id="COG1073">
    <property type="taxonomic scope" value="Bacteria"/>
</dbReference>
<keyword evidence="3" id="KW-1185">Reference proteome</keyword>
<dbReference type="PANTHER" id="PTHR16138:SF7">
    <property type="entry name" value="PALMITOYL-PROTEIN THIOESTERASE ABHD10, MITOCHONDRIAL"/>
    <property type="match status" value="1"/>
</dbReference>
<dbReference type="EMBL" id="CP001287">
    <property type="protein sequence ID" value="ACK64241.1"/>
    <property type="molecule type" value="Genomic_DNA"/>
</dbReference>
<accession>B7K1T4</accession>
<dbReference type="PANTHER" id="PTHR16138">
    <property type="entry name" value="MYCOPHENOLIC ACID ACYL-GLUCURONIDE ESTERASE, MITOCHONDRIAL"/>
    <property type="match status" value="1"/>
</dbReference>
<dbReference type="ESTHER" id="cyap8-b7k1t4">
    <property type="family name" value="abh_upf00227"/>
</dbReference>
<dbReference type="Pfam" id="PF05728">
    <property type="entry name" value="UPF0227"/>
    <property type="match status" value="1"/>
</dbReference>
<dbReference type="RefSeq" id="WP_012593518.1">
    <property type="nucleotide sequence ID" value="NC_011726.1"/>
</dbReference>